<dbReference type="InterPro" id="IPR028375">
    <property type="entry name" value="KA1/Ssp2_C"/>
</dbReference>
<dbReference type="ExpressionAtlas" id="B7FL83">
    <property type="expression patterns" value="differential"/>
</dbReference>
<dbReference type="PROSITE" id="PS50032">
    <property type="entry name" value="KA1"/>
    <property type="match status" value="1"/>
</dbReference>
<dbReference type="EC" id="2.7.11.1" evidence="2"/>
<evidence type="ECO:0000256" key="8">
    <source>
        <dbReference type="ARBA" id="ARBA00047899"/>
    </source>
</evidence>
<dbReference type="InterPro" id="IPR015940">
    <property type="entry name" value="UBA"/>
</dbReference>
<evidence type="ECO:0000256" key="4">
    <source>
        <dbReference type="ARBA" id="ARBA00022679"/>
    </source>
</evidence>
<comment type="similarity">
    <text evidence="1">Belongs to the protein kinase superfamily. CAMK Ser/Thr protein kinase family. SNF1 subfamily.</text>
</comment>
<dbReference type="InterPro" id="IPR001772">
    <property type="entry name" value="KA1_dom"/>
</dbReference>
<evidence type="ECO:0000256" key="1">
    <source>
        <dbReference type="ARBA" id="ARBA00006234"/>
    </source>
</evidence>
<dbReference type="Gene3D" id="3.30.310.80">
    <property type="entry name" value="Kinase associated domain 1, KA1"/>
    <property type="match status" value="1"/>
</dbReference>
<protein>
    <recommendedName>
        <fullName evidence="2">non-specific serine/threonine protein kinase</fullName>
        <ecNumber evidence="2">2.7.11.1</ecNumber>
    </recommendedName>
</protein>
<dbReference type="PROSITE" id="PS50030">
    <property type="entry name" value="UBA"/>
    <property type="match status" value="1"/>
</dbReference>
<keyword evidence="5" id="KW-0547">Nucleotide-binding</keyword>
<keyword evidence="4" id="KW-0808">Transferase</keyword>
<dbReference type="FunFam" id="3.30.310.80:FF:000006">
    <property type="entry name" value="Non-specific serine/threonine protein kinase"/>
    <property type="match status" value="1"/>
</dbReference>
<keyword evidence="6" id="KW-0418">Kinase</keyword>
<organism evidence="12">
    <name type="scientific">Medicago truncatula</name>
    <name type="common">Barrel medic</name>
    <name type="synonym">Medicago tribuloides</name>
    <dbReference type="NCBI Taxonomy" id="3880"/>
    <lineage>
        <taxon>Eukaryota</taxon>
        <taxon>Viridiplantae</taxon>
        <taxon>Streptophyta</taxon>
        <taxon>Embryophyta</taxon>
        <taxon>Tracheophyta</taxon>
        <taxon>Spermatophyta</taxon>
        <taxon>Magnoliopsida</taxon>
        <taxon>eudicotyledons</taxon>
        <taxon>Gunneridae</taxon>
        <taxon>Pentapetalae</taxon>
        <taxon>rosids</taxon>
        <taxon>fabids</taxon>
        <taxon>Fabales</taxon>
        <taxon>Fabaceae</taxon>
        <taxon>Papilionoideae</taxon>
        <taxon>50 kb inversion clade</taxon>
        <taxon>NPAAA clade</taxon>
        <taxon>Hologalegina</taxon>
        <taxon>IRL clade</taxon>
        <taxon>Trifolieae</taxon>
        <taxon>Medicago</taxon>
    </lineage>
</organism>
<evidence type="ECO:0000259" key="11">
    <source>
        <dbReference type="PROSITE" id="PS50032"/>
    </source>
</evidence>
<dbReference type="Pfam" id="PF02149">
    <property type="entry name" value="KA1"/>
    <property type="match status" value="1"/>
</dbReference>
<reference evidence="12" key="1">
    <citation type="submission" date="2008-12" db="EMBL/GenBank/DDBJ databases">
        <title>Medicago truncatula full length cdna cloning project.</title>
        <authorList>
            <person name="Moskal W."/>
            <person name="Chan A."/>
            <person name="Cheung F."/>
            <person name="Xiao Y."/>
            <person name="Town C.D."/>
        </authorList>
    </citation>
    <scope>NUCLEOTIDE SEQUENCE</scope>
</reference>
<feature type="domain" description="UBA" evidence="10">
    <location>
        <begin position="36"/>
        <end position="76"/>
    </location>
</feature>
<dbReference type="GO" id="GO:0004674">
    <property type="term" value="F:protein serine/threonine kinase activity"/>
    <property type="evidence" value="ECO:0007669"/>
    <property type="project" value="UniProtKB-KW"/>
</dbReference>
<evidence type="ECO:0000313" key="12">
    <source>
        <dbReference type="EMBL" id="ACJ85517.1"/>
    </source>
</evidence>
<feature type="domain" description="KA1" evidence="11">
    <location>
        <begin position="195"/>
        <end position="242"/>
    </location>
</feature>
<evidence type="ECO:0000256" key="3">
    <source>
        <dbReference type="ARBA" id="ARBA00022527"/>
    </source>
</evidence>
<accession>B7FL83</accession>
<evidence type="ECO:0000256" key="2">
    <source>
        <dbReference type="ARBA" id="ARBA00012513"/>
    </source>
</evidence>
<sequence length="243" mass="27946">MKRMTIPEIRQHPWFQLHLPRYLAVPPPDTLQQAKKIDEEILQEVVNRGFAREPLVDSLKNRVQNEGTVTYYLLLDNRYRVSTGYLGAEFQETMDSGLNRIHSGEVASPVVGHRFPGYIDYQGVGMRQQFPAERKWALGLQSRAQPREIMTEVLKALQELNVCWKKIGPCNMKCRWAVGIPGHHGGNDSIIENEAVPKTTVVKFELQLYKTQEKYLLDLQRLEGPQFLFLDLCAAFLAQLRVL</sequence>
<dbReference type="GO" id="GO:0005524">
    <property type="term" value="F:ATP binding"/>
    <property type="evidence" value="ECO:0007669"/>
    <property type="project" value="UniProtKB-KW"/>
</dbReference>
<evidence type="ECO:0000259" key="10">
    <source>
        <dbReference type="PROSITE" id="PS50030"/>
    </source>
</evidence>
<dbReference type="AlphaFoldDB" id="B7FL83"/>
<evidence type="ECO:0000256" key="7">
    <source>
        <dbReference type="ARBA" id="ARBA00022840"/>
    </source>
</evidence>
<proteinExistence type="evidence at transcript level"/>
<keyword evidence="7" id="KW-0067">ATP-binding</keyword>
<dbReference type="CDD" id="cd12122">
    <property type="entry name" value="AMPKA_C"/>
    <property type="match status" value="1"/>
</dbReference>
<comment type="catalytic activity">
    <reaction evidence="9">
        <text>L-seryl-[protein] + ATP = O-phospho-L-seryl-[protein] + ADP + H(+)</text>
        <dbReference type="Rhea" id="RHEA:17989"/>
        <dbReference type="Rhea" id="RHEA-COMP:9863"/>
        <dbReference type="Rhea" id="RHEA-COMP:11604"/>
        <dbReference type="ChEBI" id="CHEBI:15378"/>
        <dbReference type="ChEBI" id="CHEBI:29999"/>
        <dbReference type="ChEBI" id="CHEBI:30616"/>
        <dbReference type="ChEBI" id="CHEBI:83421"/>
        <dbReference type="ChEBI" id="CHEBI:456216"/>
        <dbReference type="EC" id="2.7.11.1"/>
    </reaction>
</comment>
<keyword evidence="3" id="KW-0723">Serine/threonine-protein kinase</keyword>
<comment type="catalytic activity">
    <reaction evidence="8">
        <text>L-threonyl-[protein] + ATP = O-phospho-L-threonyl-[protein] + ADP + H(+)</text>
        <dbReference type="Rhea" id="RHEA:46608"/>
        <dbReference type="Rhea" id="RHEA-COMP:11060"/>
        <dbReference type="Rhea" id="RHEA-COMP:11605"/>
        <dbReference type="ChEBI" id="CHEBI:15378"/>
        <dbReference type="ChEBI" id="CHEBI:30013"/>
        <dbReference type="ChEBI" id="CHEBI:30616"/>
        <dbReference type="ChEBI" id="CHEBI:61977"/>
        <dbReference type="ChEBI" id="CHEBI:456216"/>
        <dbReference type="EC" id="2.7.11.1"/>
    </reaction>
</comment>
<evidence type="ECO:0000256" key="6">
    <source>
        <dbReference type="ARBA" id="ARBA00022777"/>
    </source>
</evidence>
<dbReference type="SUPFAM" id="SSF103243">
    <property type="entry name" value="KA1-like"/>
    <property type="match status" value="1"/>
</dbReference>
<dbReference type="EMBL" id="BT052855">
    <property type="protein sequence ID" value="ACJ85517.1"/>
    <property type="molecule type" value="mRNA"/>
</dbReference>
<evidence type="ECO:0000256" key="5">
    <source>
        <dbReference type="ARBA" id="ARBA00022741"/>
    </source>
</evidence>
<dbReference type="CDD" id="cd14335">
    <property type="entry name" value="UBA_SnRK1_plant"/>
    <property type="match status" value="1"/>
</dbReference>
<name>B7FL83_MEDTR</name>
<evidence type="ECO:0000256" key="9">
    <source>
        <dbReference type="ARBA" id="ARBA00048679"/>
    </source>
</evidence>